<feature type="domain" description="C2HC/C3H-type" evidence="7">
    <location>
        <begin position="92"/>
        <end position="121"/>
    </location>
</feature>
<evidence type="ECO:0000256" key="5">
    <source>
        <dbReference type="PROSITE-ProRule" id="PRU01371"/>
    </source>
</evidence>
<dbReference type="PROSITE" id="PS52027">
    <property type="entry name" value="ZF_C2HC_C3H"/>
    <property type="match status" value="6"/>
</dbReference>
<keyword evidence="4" id="KW-0862">Zinc</keyword>
<evidence type="ECO:0000313" key="10">
    <source>
        <dbReference type="RefSeq" id="XP_032332469.1"/>
    </source>
</evidence>
<evidence type="ECO:0000313" key="9">
    <source>
        <dbReference type="RefSeq" id="XP_032332468.1"/>
    </source>
</evidence>
<keyword evidence="3 5" id="KW-0863">Zinc-finger</keyword>
<feature type="compositionally biased region" description="Polar residues" evidence="6">
    <location>
        <begin position="269"/>
        <end position="282"/>
    </location>
</feature>
<keyword evidence="1" id="KW-0479">Metal-binding</keyword>
<dbReference type="GO" id="GO:0008270">
    <property type="term" value="F:zinc ion binding"/>
    <property type="evidence" value="ECO:0007669"/>
    <property type="project" value="UniProtKB-KW"/>
</dbReference>
<evidence type="ECO:0000256" key="6">
    <source>
        <dbReference type="SAM" id="MobiDB-lite"/>
    </source>
</evidence>
<dbReference type="InterPro" id="IPR049899">
    <property type="entry name" value="Znf_C2HC_C3H"/>
</dbReference>
<feature type="domain" description="C2HC/C3H-type" evidence="7">
    <location>
        <begin position="219"/>
        <end position="248"/>
    </location>
</feature>
<feature type="compositionally biased region" description="Polar residues" evidence="6">
    <location>
        <begin position="327"/>
        <end position="336"/>
    </location>
</feature>
<evidence type="ECO:0000256" key="4">
    <source>
        <dbReference type="ARBA" id="ARBA00022833"/>
    </source>
</evidence>
<feature type="region of interest" description="Disordered" evidence="6">
    <location>
        <begin position="1"/>
        <end position="20"/>
    </location>
</feature>
<keyword evidence="8" id="KW-1185">Reference proteome</keyword>
<dbReference type="Proteomes" id="UP000694856">
    <property type="component" value="Chromosome 3"/>
</dbReference>
<evidence type="ECO:0000313" key="8">
    <source>
        <dbReference type="Proteomes" id="UP000694856"/>
    </source>
</evidence>
<dbReference type="PANTHER" id="PTHR13555">
    <property type="entry name" value="C2H2 ZINC FINGER CGI-62-RELATED"/>
    <property type="match status" value="1"/>
</dbReference>
<accession>A0A8B8SRT6</accession>
<feature type="region of interest" description="Disordered" evidence="6">
    <location>
        <begin position="126"/>
        <end position="147"/>
    </location>
</feature>
<sequence>MERGKEKRVSNTLQQSFHHSKEPTFLINEAILSSDSHSSLLPETEHVNPGAKIKTNPQKNRPGTVILSKRSSRRIMSESQPSPPVIPSRRPGFRVCYVCGREFGSQSLGIHEPQCLEKWRIENSKLPKHLRRPEPSKPPPLSSSGSYNLQAANEAAFQSSQAQLLPCESCGRTFLPGRLLVHQRICKLKGEMPRAPNPNCSDDLAGLKKASGGVPTQPRTLICYICGREFGTLSLPIHEPKCLEKWKTENDRLPRELRQSLPQKPQPLPTGQSNQEGRSQAQLMPCPNCSRTFAPDRLLVHQRRCKAQPSGPKVQNSTLGSKGGLKESNSFKQQRNMAAPTMTDKVELLQFDCTYTMYCMRPHHQLNLFLLSCHPLLLKKYWKRSFNSIEISYSSAYLGLFHYLPTMIRRPPTIVCYICGREYGTKSIAIHEPQCLKKWHNENNLLPKELRRPEPKKPELRTITAKGFYDLDALNEAAWTSAQSQLVPCNICGRTFLSDRLIVHQRSCKPKVAK</sequence>
<dbReference type="GeneID" id="102512466"/>
<dbReference type="KEGG" id="cfr:102512466"/>
<dbReference type="AlphaFoldDB" id="A0A8B8SRT6"/>
<feature type="region of interest" description="Disordered" evidence="6">
    <location>
        <begin position="257"/>
        <end position="282"/>
    </location>
</feature>
<feature type="domain" description="C2HC/C3H-type" evidence="7">
    <location>
        <begin position="412"/>
        <end position="441"/>
    </location>
</feature>
<dbReference type="Gene3D" id="3.30.160.60">
    <property type="entry name" value="Classic Zinc Finger"/>
    <property type="match status" value="6"/>
</dbReference>
<dbReference type="PANTHER" id="PTHR13555:SF67">
    <property type="entry name" value="ZINC FINGER PROTEIN 474"/>
    <property type="match status" value="1"/>
</dbReference>
<proteinExistence type="predicted"/>
<organism evidence="8 10">
    <name type="scientific">Camelus ferus</name>
    <name type="common">Wild bactrian camel</name>
    <name type="synonym">Camelus bactrianus ferus</name>
    <dbReference type="NCBI Taxonomy" id="419612"/>
    <lineage>
        <taxon>Eukaryota</taxon>
        <taxon>Metazoa</taxon>
        <taxon>Chordata</taxon>
        <taxon>Craniata</taxon>
        <taxon>Vertebrata</taxon>
        <taxon>Euteleostomi</taxon>
        <taxon>Mammalia</taxon>
        <taxon>Eutheria</taxon>
        <taxon>Laurasiatheria</taxon>
        <taxon>Artiodactyla</taxon>
        <taxon>Tylopoda</taxon>
        <taxon>Camelidae</taxon>
        <taxon>Camelus</taxon>
    </lineage>
</organism>
<dbReference type="Pfam" id="PF13913">
    <property type="entry name" value="zf-C2HC_2"/>
    <property type="match status" value="6"/>
</dbReference>
<evidence type="ECO:0000256" key="1">
    <source>
        <dbReference type="ARBA" id="ARBA00022723"/>
    </source>
</evidence>
<evidence type="ECO:0000256" key="2">
    <source>
        <dbReference type="ARBA" id="ARBA00022737"/>
    </source>
</evidence>
<keyword evidence="2" id="KW-0677">Repeat</keyword>
<name>A0A8B8SRT6_CAMFR</name>
<feature type="domain" description="C2HC/C3H-type" evidence="7">
    <location>
        <begin position="163"/>
        <end position="192"/>
    </location>
</feature>
<dbReference type="RefSeq" id="XP_032332469.1">
    <property type="nucleotide sequence ID" value="XM_032476578.1"/>
</dbReference>
<feature type="domain" description="C2HC/C3H-type" evidence="7">
    <location>
        <begin position="485"/>
        <end position="514"/>
    </location>
</feature>
<feature type="region of interest" description="Disordered" evidence="6">
    <location>
        <begin position="304"/>
        <end position="337"/>
    </location>
</feature>
<reference evidence="9 10" key="1">
    <citation type="submission" date="2025-04" db="UniProtKB">
        <authorList>
            <consortium name="RefSeq"/>
        </authorList>
    </citation>
    <scope>IDENTIFICATION</scope>
    <source>
        <tissue evidence="9 10">Ear skin</tissue>
    </source>
</reference>
<dbReference type="InterPro" id="IPR026319">
    <property type="entry name" value="ZC2HC1A/B-like"/>
</dbReference>
<evidence type="ECO:0000256" key="3">
    <source>
        <dbReference type="ARBA" id="ARBA00022771"/>
    </source>
</evidence>
<evidence type="ECO:0000259" key="7">
    <source>
        <dbReference type="PROSITE" id="PS52027"/>
    </source>
</evidence>
<protein>
    <submittedName>
        <fullName evidence="9 10">Zinc finger protein 474</fullName>
    </submittedName>
</protein>
<gene>
    <name evidence="9 10" type="primary">LOC102512466</name>
</gene>
<feature type="domain" description="C2HC/C3H-type" evidence="7">
    <location>
        <begin position="282"/>
        <end position="311"/>
    </location>
</feature>
<dbReference type="RefSeq" id="XP_032332468.1">
    <property type="nucleotide sequence ID" value="XM_032476577.1"/>
</dbReference>